<dbReference type="PIRSF" id="PIRSF000292">
    <property type="entry name" value="Ubi_od_II"/>
    <property type="match status" value="1"/>
</dbReference>
<evidence type="ECO:0000256" key="3">
    <source>
        <dbReference type="ARBA" id="ARBA00022448"/>
    </source>
</evidence>
<dbReference type="Gene3D" id="1.10.287.90">
    <property type="match status" value="1"/>
</dbReference>
<feature type="domain" description="Cytochrome oxidase subunit II transmembrane region profile" evidence="17">
    <location>
        <begin position="22"/>
        <end position="119"/>
    </location>
</feature>
<keyword evidence="10 14" id="KW-0560">Oxidoreductase</keyword>
<evidence type="ECO:0000256" key="8">
    <source>
        <dbReference type="ARBA" id="ARBA00022982"/>
    </source>
</evidence>
<dbReference type="PROSITE" id="PS50857">
    <property type="entry name" value="COX2_CUA"/>
    <property type="match status" value="1"/>
</dbReference>
<dbReference type="AlphaFoldDB" id="A0A4Y5YXW4"/>
<evidence type="ECO:0000256" key="7">
    <source>
        <dbReference type="ARBA" id="ARBA00022729"/>
    </source>
</evidence>
<dbReference type="GO" id="GO:0005886">
    <property type="term" value="C:plasma membrane"/>
    <property type="evidence" value="ECO:0007669"/>
    <property type="project" value="UniProtKB-SubCell"/>
</dbReference>
<dbReference type="InterPro" id="IPR008972">
    <property type="entry name" value="Cupredoxin"/>
</dbReference>
<keyword evidence="6 15" id="KW-0812">Transmembrane</keyword>
<keyword evidence="19" id="KW-1185">Reference proteome</keyword>
<evidence type="ECO:0000256" key="4">
    <source>
        <dbReference type="ARBA" id="ARBA00022475"/>
    </source>
</evidence>
<evidence type="ECO:0000256" key="15">
    <source>
        <dbReference type="SAM" id="Phobius"/>
    </source>
</evidence>
<feature type="transmembrane region" description="Helical" evidence="15">
    <location>
        <begin position="44"/>
        <end position="70"/>
    </location>
</feature>
<keyword evidence="5 14" id="KW-0679">Respiratory chain</keyword>
<reference evidence="18 19" key="1">
    <citation type="submission" date="2019-06" db="EMBL/GenBank/DDBJ databases">
        <title>A complete genome sequence for Luteibacter pinisoli MAH-14.</title>
        <authorList>
            <person name="Baltrus D.A."/>
        </authorList>
    </citation>
    <scope>NUCLEOTIDE SEQUENCE [LARGE SCALE GENOMIC DNA]</scope>
    <source>
        <strain evidence="18 19">MAH-14</strain>
    </source>
</reference>
<keyword evidence="3 14" id="KW-0813">Transport</keyword>
<dbReference type="InterPro" id="IPR045187">
    <property type="entry name" value="CcO_II"/>
</dbReference>
<sequence length="326" mass="35673">MTGQTFATKWARRAAAAAVLPFLSGCDMVVMNPGGDIALQERNLILVATGLMLLVVIPVLALIVVFALRYRKGRNPQAYDPSFTHSTRIELVVWTIPLVIIGILGAITWVTTHKLDPFRPLDRLSAGRPIPAGTKHLDIQVVAMDWKWLFIYPEQGIATVNELALPVDVPVRFTITATSQMNTLYAPTLAGMIYAMPGMQSMLHAVLNKPGDSWGYSGNYTGAGYTDMRFQLHGVDQAGFDRWVAKVKASPDALSTERYIALDQPSEKVPVMHFGGVSPDLFRRAVNRCVAPGTLCKNEMMRVDAAKDGGVHDETTMDMHAPATGH</sequence>
<evidence type="ECO:0000259" key="17">
    <source>
        <dbReference type="PROSITE" id="PS50999"/>
    </source>
</evidence>
<dbReference type="InterPro" id="IPR034227">
    <property type="entry name" value="CuRO_UO_II"/>
</dbReference>
<dbReference type="PROSITE" id="PS50999">
    <property type="entry name" value="COX2_TM"/>
    <property type="match status" value="1"/>
</dbReference>
<dbReference type="InterPro" id="IPR002429">
    <property type="entry name" value="CcO_II-like_C"/>
</dbReference>
<keyword evidence="9 15" id="KW-1133">Transmembrane helix</keyword>
<evidence type="ECO:0000313" key="19">
    <source>
        <dbReference type="Proteomes" id="UP000316093"/>
    </source>
</evidence>
<dbReference type="NCBIfam" id="TIGR01433">
    <property type="entry name" value="CyoA"/>
    <property type="match status" value="1"/>
</dbReference>
<dbReference type="GO" id="GO:0016682">
    <property type="term" value="F:oxidoreductase activity, acting on diphenols and related substances as donors, oxygen as acceptor"/>
    <property type="evidence" value="ECO:0007669"/>
    <property type="project" value="InterPro"/>
</dbReference>
<evidence type="ECO:0000256" key="10">
    <source>
        <dbReference type="ARBA" id="ARBA00023002"/>
    </source>
</evidence>
<dbReference type="EMBL" id="CP041046">
    <property type="protein sequence ID" value="QDE37761.1"/>
    <property type="molecule type" value="Genomic_DNA"/>
</dbReference>
<dbReference type="OrthoDB" id="9783445at2"/>
<evidence type="ECO:0000256" key="6">
    <source>
        <dbReference type="ARBA" id="ARBA00022692"/>
    </source>
</evidence>
<keyword evidence="11 14" id="KW-0472">Membrane</keyword>
<dbReference type="GO" id="GO:0005507">
    <property type="term" value="F:copper ion binding"/>
    <property type="evidence" value="ECO:0007669"/>
    <property type="project" value="InterPro"/>
</dbReference>
<evidence type="ECO:0000259" key="16">
    <source>
        <dbReference type="PROSITE" id="PS50857"/>
    </source>
</evidence>
<dbReference type="InterPro" id="IPR011759">
    <property type="entry name" value="Cyt_c_oxidase_su2_TM_dom"/>
</dbReference>
<dbReference type="SUPFAM" id="SSF81464">
    <property type="entry name" value="Cytochrome c oxidase subunit II-like, transmembrane region"/>
    <property type="match status" value="1"/>
</dbReference>
<evidence type="ECO:0000256" key="12">
    <source>
        <dbReference type="ARBA" id="ARBA00023139"/>
    </source>
</evidence>
<dbReference type="GO" id="GO:0004129">
    <property type="term" value="F:cytochrome-c oxidase activity"/>
    <property type="evidence" value="ECO:0007669"/>
    <property type="project" value="UniProtKB-UniRule"/>
</dbReference>
<dbReference type="InterPro" id="IPR006333">
    <property type="entry name" value="Cyt_o_ubiquinol_oxidase_su2"/>
</dbReference>
<comment type="similarity">
    <text evidence="2 14">Belongs to the cytochrome c oxidase subunit 2 family.</text>
</comment>
<evidence type="ECO:0000256" key="2">
    <source>
        <dbReference type="ARBA" id="ARBA00007866"/>
    </source>
</evidence>
<dbReference type="PANTHER" id="PTHR22888">
    <property type="entry name" value="CYTOCHROME C OXIDASE, SUBUNIT II"/>
    <property type="match status" value="1"/>
</dbReference>
<accession>A0A4Y5YXW4</accession>
<dbReference type="Pfam" id="PF06481">
    <property type="entry name" value="COX_ARM"/>
    <property type="match status" value="1"/>
</dbReference>
<organism evidence="18 19">
    <name type="scientific">Luteibacter pinisoli</name>
    <dbReference type="NCBI Taxonomy" id="2589080"/>
    <lineage>
        <taxon>Bacteria</taxon>
        <taxon>Pseudomonadati</taxon>
        <taxon>Pseudomonadota</taxon>
        <taxon>Gammaproteobacteria</taxon>
        <taxon>Lysobacterales</taxon>
        <taxon>Rhodanobacteraceae</taxon>
        <taxon>Luteibacter</taxon>
    </lineage>
</organism>
<proteinExistence type="inferred from homology"/>
<evidence type="ECO:0000256" key="14">
    <source>
        <dbReference type="PIRNR" id="PIRNR000292"/>
    </source>
</evidence>
<dbReference type="Proteomes" id="UP000316093">
    <property type="component" value="Chromosome"/>
</dbReference>
<evidence type="ECO:0000256" key="9">
    <source>
        <dbReference type="ARBA" id="ARBA00022989"/>
    </source>
</evidence>
<keyword evidence="13" id="KW-0449">Lipoprotein</keyword>
<dbReference type="PANTHER" id="PTHR22888:SF18">
    <property type="entry name" value="CYTOCHROME BO(3) UBIQUINOL OXIDASE SUBUNIT 2"/>
    <property type="match status" value="1"/>
</dbReference>
<keyword evidence="4 14" id="KW-1003">Cell membrane</keyword>
<keyword evidence="8 14" id="KW-0249">Electron transport</keyword>
<evidence type="ECO:0000256" key="5">
    <source>
        <dbReference type="ARBA" id="ARBA00022660"/>
    </source>
</evidence>
<dbReference type="InterPro" id="IPR010514">
    <property type="entry name" value="COX_ARM"/>
</dbReference>
<dbReference type="SUPFAM" id="SSF49503">
    <property type="entry name" value="Cupredoxins"/>
    <property type="match status" value="1"/>
</dbReference>
<feature type="domain" description="Cytochrome oxidase subunit II copper A binding" evidence="16">
    <location>
        <begin position="134"/>
        <end position="246"/>
    </location>
</feature>
<evidence type="ECO:0000256" key="13">
    <source>
        <dbReference type="ARBA" id="ARBA00023288"/>
    </source>
</evidence>
<dbReference type="InterPro" id="IPR036257">
    <property type="entry name" value="Cyt_c_oxidase_su2_TM_sf"/>
</dbReference>
<name>A0A4Y5YXW4_9GAMM</name>
<evidence type="ECO:0000256" key="1">
    <source>
        <dbReference type="ARBA" id="ARBA00004651"/>
    </source>
</evidence>
<keyword evidence="7" id="KW-0732">Signal</keyword>
<dbReference type="Gene3D" id="2.60.40.420">
    <property type="entry name" value="Cupredoxins - blue copper proteins"/>
    <property type="match status" value="1"/>
</dbReference>
<dbReference type="KEGG" id="lpy:FIV34_00385"/>
<evidence type="ECO:0000256" key="11">
    <source>
        <dbReference type="ARBA" id="ARBA00023136"/>
    </source>
</evidence>
<protein>
    <recommendedName>
        <fullName evidence="14">Ubiquinol oxidase subunit 2</fullName>
    </recommendedName>
</protein>
<dbReference type="GO" id="GO:0009486">
    <property type="term" value="F:cytochrome bo3 ubiquinol oxidase activity"/>
    <property type="evidence" value="ECO:0007669"/>
    <property type="project" value="InterPro"/>
</dbReference>
<gene>
    <name evidence="18" type="primary">cyoA</name>
    <name evidence="18" type="ORF">FIV34_00385</name>
</gene>
<dbReference type="GO" id="GO:0042773">
    <property type="term" value="P:ATP synthesis coupled electron transport"/>
    <property type="evidence" value="ECO:0007669"/>
    <property type="project" value="TreeGrafter"/>
</dbReference>
<feature type="transmembrane region" description="Helical" evidence="15">
    <location>
        <begin position="91"/>
        <end position="110"/>
    </location>
</feature>
<comment type="subcellular location">
    <subcellularLocation>
        <location evidence="1">Cell membrane</location>
        <topology evidence="1">Multi-pass membrane protein</topology>
    </subcellularLocation>
</comment>
<evidence type="ECO:0000313" key="18">
    <source>
        <dbReference type="EMBL" id="QDE37761.1"/>
    </source>
</evidence>
<keyword evidence="12" id="KW-0564">Palmitate</keyword>
<dbReference type="CDD" id="cd04212">
    <property type="entry name" value="CuRO_UO_II"/>
    <property type="match status" value="1"/>
</dbReference>